<evidence type="ECO:0000256" key="3">
    <source>
        <dbReference type="ARBA" id="ARBA00022692"/>
    </source>
</evidence>
<accession>A0A444VKW0</accession>
<dbReference type="PANTHER" id="PTHR11048:SF5">
    <property type="entry name" value="DECAPRENYL-PHOSPHATE PHOSPHORIBOSYLTRANSFERASE"/>
    <property type="match status" value="1"/>
</dbReference>
<feature type="transmembrane region" description="Helical" evidence="6">
    <location>
        <begin position="12"/>
        <end position="30"/>
    </location>
</feature>
<dbReference type="InterPro" id="IPR000537">
    <property type="entry name" value="UbiA_prenyltransferase"/>
</dbReference>
<protein>
    <recommendedName>
        <fullName evidence="9">Decaprenyl-phosphate phosphoribosyltransferase</fullName>
    </recommendedName>
</protein>
<evidence type="ECO:0000256" key="2">
    <source>
        <dbReference type="ARBA" id="ARBA00022475"/>
    </source>
</evidence>
<dbReference type="Proteomes" id="UP000290261">
    <property type="component" value="Unassembled WGS sequence"/>
</dbReference>
<feature type="transmembrane region" description="Helical" evidence="6">
    <location>
        <begin position="83"/>
        <end position="105"/>
    </location>
</feature>
<feature type="transmembrane region" description="Helical" evidence="6">
    <location>
        <begin position="151"/>
        <end position="175"/>
    </location>
</feature>
<sequence length="290" mass="33055">MKQILKLIRVHHWVKNLAIFLPVFFSGRLLEVLFDHSIYKAIILFFAFSLTSSLIYILNDALDVEKDRLHPEKKNRPLASGYFSIKQAVAIALFLFVLSVSLIYSLDDSKWFVIGYFVLNVLYAFILKNIAIIDVICISIGFLIRILAGGLILGIVVSKWMIIIVFLLSMSIGFAKRRDDLTIQNGVTLRKSQSGYTTAFIDIAKSICFSVTLMAYILYTISEEVIARVGTDKLYITSLPVFIGIMRYLQISLVENKSGSPIKILSRDVFLQATLLVWLMLFAYFIYFQK</sequence>
<dbReference type="AlphaFoldDB" id="A0A444VKW0"/>
<keyword evidence="5 6" id="KW-0472">Membrane</keyword>
<evidence type="ECO:0000256" key="1">
    <source>
        <dbReference type="ARBA" id="ARBA00004141"/>
    </source>
</evidence>
<name>A0A444VKW0_9FLAO</name>
<dbReference type="Gene3D" id="1.10.357.140">
    <property type="entry name" value="UbiA prenyltransferase"/>
    <property type="match status" value="1"/>
</dbReference>
<keyword evidence="4 6" id="KW-1133">Transmembrane helix</keyword>
<evidence type="ECO:0000256" key="6">
    <source>
        <dbReference type="SAM" id="Phobius"/>
    </source>
</evidence>
<comment type="subcellular location">
    <subcellularLocation>
        <location evidence="1">Membrane</location>
        <topology evidence="1">Multi-pass membrane protein</topology>
    </subcellularLocation>
</comment>
<proteinExistence type="predicted"/>
<evidence type="ECO:0000256" key="5">
    <source>
        <dbReference type="ARBA" id="ARBA00023136"/>
    </source>
</evidence>
<evidence type="ECO:0000256" key="4">
    <source>
        <dbReference type="ARBA" id="ARBA00022989"/>
    </source>
</evidence>
<feature type="transmembrane region" description="Helical" evidence="6">
    <location>
        <begin position="195"/>
        <end position="221"/>
    </location>
</feature>
<organism evidence="7 8">
    <name type="scientific">Flagellimonas olearia</name>
    <dbReference type="NCBI Taxonomy" id="552546"/>
    <lineage>
        <taxon>Bacteria</taxon>
        <taxon>Pseudomonadati</taxon>
        <taxon>Bacteroidota</taxon>
        <taxon>Flavobacteriia</taxon>
        <taxon>Flavobacteriales</taxon>
        <taxon>Flavobacteriaceae</taxon>
        <taxon>Flagellimonas</taxon>
    </lineage>
</organism>
<keyword evidence="8" id="KW-1185">Reference proteome</keyword>
<dbReference type="InterPro" id="IPR044878">
    <property type="entry name" value="UbiA_sf"/>
</dbReference>
<evidence type="ECO:0008006" key="9">
    <source>
        <dbReference type="Google" id="ProtNLM"/>
    </source>
</evidence>
<feature type="transmembrane region" description="Helical" evidence="6">
    <location>
        <begin position="111"/>
        <end position="144"/>
    </location>
</feature>
<reference evidence="7 8" key="1">
    <citation type="submission" date="2014-04" db="EMBL/GenBank/DDBJ databases">
        <title>Whole genome of Muricauda olearia.</title>
        <authorList>
            <person name="Zhang X.-H."/>
            <person name="Tang K."/>
        </authorList>
    </citation>
    <scope>NUCLEOTIDE SEQUENCE [LARGE SCALE GENOMIC DNA]</scope>
    <source>
        <strain evidence="7 8">Th120</strain>
    </source>
</reference>
<evidence type="ECO:0000313" key="8">
    <source>
        <dbReference type="Proteomes" id="UP000290261"/>
    </source>
</evidence>
<comment type="caution">
    <text evidence="7">The sequence shown here is derived from an EMBL/GenBank/DDBJ whole genome shotgun (WGS) entry which is preliminary data.</text>
</comment>
<keyword evidence="3 6" id="KW-0812">Transmembrane</keyword>
<dbReference type="Pfam" id="PF01040">
    <property type="entry name" value="UbiA"/>
    <property type="match status" value="1"/>
</dbReference>
<feature type="transmembrane region" description="Helical" evidence="6">
    <location>
        <begin position="269"/>
        <end position="288"/>
    </location>
</feature>
<feature type="transmembrane region" description="Helical" evidence="6">
    <location>
        <begin position="233"/>
        <end position="249"/>
    </location>
</feature>
<evidence type="ECO:0000313" key="7">
    <source>
        <dbReference type="EMBL" id="RYC51417.1"/>
    </source>
</evidence>
<keyword evidence="2" id="KW-1003">Cell membrane</keyword>
<dbReference type="CDD" id="cd13963">
    <property type="entry name" value="PT_UbiA_2"/>
    <property type="match status" value="1"/>
</dbReference>
<dbReference type="GO" id="GO:0009247">
    <property type="term" value="P:glycolipid biosynthetic process"/>
    <property type="evidence" value="ECO:0007669"/>
    <property type="project" value="TreeGrafter"/>
</dbReference>
<dbReference type="PANTHER" id="PTHR11048">
    <property type="entry name" value="PRENYLTRANSFERASES"/>
    <property type="match status" value="1"/>
</dbReference>
<dbReference type="EMBL" id="JJMP01000006">
    <property type="protein sequence ID" value="RYC51417.1"/>
    <property type="molecule type" value="Genomic_DNA"/>
</dbReference>
<dbReference type="InterPro" id="IPR039653">
    <property type="entry name" value="Prenyltransferase"/>
</dbReference>
<dbReference type="GO" id="GO:0005886">
    <property type="term" value="C:plasma membrane"/>
    <property type="evidence" value="ECO:0007669"/>
    <property type="project" value="TreeGrafter"/>
</dbReference>
<gene>
    <name evidence="7" type="ORF">DN53_14570</name>
</gene>
<dbReference type="GO" id="GO:0016765">
    <property type="term" value="F:transferase activity, transferring alkyl or aryl (other than methyl) groups"/>
    <property type="evidence" value="ECO:0007669"/>
    <property type="project" value="InterPro"/>
</dbReference>
<feature type="transmembrane region" description="Helical" evidence="6">
    <location>
        <begin position="42"/>
        <end position="62"/>
    </location>
</feature>